<dbReference type="PROSITE" id="PS52016">
    <property type="entry name" value="TONB_DEPENDENT_REC_3"/>
    <property type="match status" value="1"/>
</dbReference>
<keyword evidence="5 7" id="KW-0472">Membrane</keyword>
<dbReference type="Pfam" id="PF07715">
    <property type="entry name" value="Plug"/>
    <property type="match status" value="1"/>
</dbReference>
<dbReference type="EMBL" id="FQWB01000008">
    <property type="protein sequence ID" value="SHG89326.1"/>
    <property type="molecule type" value="Genomic_DNA"/>
</dbReference>
<organism evidence="9 10">
    <name type="scientific">Flavobacterium fluvii</name>
    <dbReference type="NCBI Taxonomy" id="468056"/>
    <lineage>
        <taxon>Bacteria</taxon>
        <taxon>Pseudomonadati</taxon>
        <taxon>Bacteroidota</taxon>
        <taxon>Flavobacteriia</taxon>
        <taxon>Flavobacteriales</taxon>
        <taxon>Flavobacteriaceae</taxon>
        <taxon>Flavobacterium</taxon>
    </lineage>
</organism>
<protein>
    <submittedName>
        <fullName evidence="9">TonB-linked outer membrane protein, SusC/RagA family</fullName>
    </submittedName>
</protein>
<feature type="domain" description="Secretin/TonB short N-terminal" evidence="8">
    <location>
        <begin position="68"/>
        <end position="119"/>
    </location>
</feature>
<evidence type="ECO:0000256" key="7">
    <source>
        <dbReference type="PROSITE-ProRule" id="PRU01360"/>
    </source>
</evidence>
<dbReference type="Gene3D" id="2.40.170.20">
    <property type="entry name" value="TonB-dependent receptor, beta-barrel domain"/>
    <property type="match status" value="1"/>
</dbReference>
<evidence type="ECO:0000259" key="8">
    <source>
        <dbReference type="SMART" id="SM00965"/>
    </source>
</evidence>
<keyword evidence="10" id="KW-1185">Reference proteome</keyword>
<name>A0A1M5NIC9_9FLAO</name>
<dbReference type="GO" id="GO:0009279">
    <property type="term" value="C:cell outer membrane"/>
    <property type="evidence" value="ECO:0007669"/>
    <property type="project" value="UniProtKB-SubCell"/>
</dbReference>
<dbReference type="STRING" id="468056.SAMN05443549_10852"/>
<reference evidence="10" key="1">
    <citation type="submission" date="2016-11" db="EMBL/GenBank/DDBJ databases">
        <authorList>
            <person name="Varghese N."/>
            <person name="Submissions S."/>
        </authorList>
    </citation>
    <scope>NUCLEOTIDE SEQUENCE [LARGE SCALE GENOMIC DNA]</scope>
    <source>
        <strain evidence="10">DSM 19978</strain>
    </source>
</reference>
<evidence type="ECO:0000256" key="3">
    <source>
        <dbReference type="ARBA" id="ARBA00022452"/>
    </source>
</evidence>
<dbReference type="Pfam" id="PF07660">
    <property type="entry name" value="STN"/>
    <property type="match status" value="1"/>
</dbReference>
<dbReference type="InterPro" id="IPR036942">
    <property type="entry name" value="Beta-barrel_TonB_sf"/>
</dbReference>
<keyword evidence="4 7" id="KW-0812">Transmembrane</keyword>
<comment type="subcellular location">
    <subcellularLocation>
        <location evidence="1 7">Cell outer membrane</location>
        <topology evidence="1 7">Multi-pass membrane protein</topology>
    </subcellularLocation>
</comment>
<dbReference type="OrthoDB" id="9768177at2"/>
<dbReference type="InterPro" id="IPR012910">
    <property type="entry name" value="Plug_dom"/>
</dbReference>
<evidence type="ECO:0000256" key="1">
    <source>
        <dbReference type="ARBA" id="ARBA00004571"/>
    </source>
</evidence>
<evidence type="ECO:0000313" key="10">
    <source>
        <dbReference type="Proteomes" id="UP000184516"/>
    </source>
</evidence>
<dbReference type="Gene3D" id="2.170.130.10">
    <property type="entry name" value="TonB-dependent receptor, plug domain"/>
    <property type="match status" value="1"/>
</dbReference>
<evidence type="ECO:0000256" key="4">
    <source>
        <dbReference type="ARBA" id="ARBA00022692"/>
    </source>
</evidence>
<dbReference type="InterPro" id="IPR008969">
    <property type="entry name" value="CarboxyPept-like_regulatory"/>
</dbReference>
<dbReference type="Pfam" id="PF13715">
    <property type="entry name" value="CarbopepD_reg_2"/>
    <property type="match status" value="1"/>
</dbReference>
<dbReference type="Gene3D" id="2.60.40.1120">
    <property type="entry name" value="Carboxypeptidase-like, regulatory domain"/>
    <property type="match status" value="1"/>
</dbReference>
<dbReference type="InterPro" id="IPR039426">
    <property type="entry name" value="TonB-dep_rcpt-like"/>
</dbReference>
<evidence type="ECO:0000313" key="9">
    <source>
        <dbReference type="EMBL" id="SHG89326.1"/>
    </source>
</evidence>
<dbReference type="NCBIfam" id="TIGR04056">
    <property type="entry name" value="OMP_RagA_SusC"/>
    <property type="match status" value="1"/>
</dbReference>
<dbReference type="SMART" id="SM00965">
    <property type="entry name" value="STN"/>
    <property type="match status" value="1"/>
</dbReference>
<keyword evidence="2 7" id="KW-0813">Transport</keyword>
<dbReference type="FunFam" id="2.170.130.10:FF:000003">
    <property type="entry name" value="SusC/RagA family TonB-linked outer membrane protein"/>
    <property type="match status" value="1"/>
</dbReference>
<proteinExistence type="inferred from homology"/>
<dbReference type="AlphaFoldDB" id="A0A1M5NIC9"/>
<accession>A0A1M5NIC9</accession>
<dbReference type="InterPro" id="IPR023997">
    <property type="entry name" value="TonB-dep_OMP_SusC/RagA_CS"/>
</dbReference>
<sequence length="1150" mass="128039">MKKIIKRNLACPYFPKISLKMKLTTILLLVSLLKVQAYTYSQNAKITLKTNEITVGQVFNKIETTSEFRFLYESDKIDLNRKVSIDVNKENISNVLQVLFKGTNVEYKINDRQILLTVKKSASPKTTSQIIAPAPAPVIMQQHEIVGQIVDSNGLPLPGANVLEKGTTNAVQTDSDGKFKLTLSGQKATLSVSFMGFVTQDVVVNNQNSIKVVLMEEPAALNEVVVVGYGVQKKVNLTGSVGNVSGKVLVARPQTNSSNLLQGRLTGVNVTQPGAEPGLDNPTIRIRGLGSYGASNDPLILIDGVAGSLNNLSPADIENVTVLKDASSAAIYGARAANGVILVTTKKGKKGTPVINFTTNLSVQSPTRLPKFITNSVEYMEMLNTASLNDGKPIPFTQQNINDYRNAPAGSKEFPNFDALDYWFQDAIVKNNNLSISGGGESNTYNISLNILDQNSMIPGYKFSRYNGLISNNIELKKWATLGTTINLTSKYTGQPSANSLFTPMYIYTASPLNEPYLPDGSGRVVTRAYASEAPIRGRPGLQESFVMGNQYYKETNVNPQIFLDIKPFKGLTWTSKVAINYVDVFYKMHQQNYTAYSLHERDKITGDYLAIPKNADVLGVTDDYSKDITKTFYSVATYNTKFGENHDFTALGGYEQISFRHQQLRATRSSSVNPALTELQAYTATNQELFKQTARMLGYSAPYEWALQSVFGRVNYGFKNKYLFEGNIRYDGTSKVSPDYRWGVFPSASLGWVVSEESFIKNKVNWLKELKLRASYGVLGNSDIGAYAYQDNMDITNSYPYESTLVQGAVVNTFKDQSLRWETTSITDLGFDFNIKNGLFGATFDWFDKYTSNILAKQPIPISMGLADPTMNDGKMRNRGFELSLTHKNNIGKLNYDTYFMLSKYKNEVVYISAPSLGNTIKANGQPYNEMNLYIWDGTVQIADLTDPKFPKSTLNPNPKAGDLKMKDVNNDGVIDGNDRQPVAGLYPKFDYSFGFNFDYERFSLNIFFQGVEGQKSIMSFWGPQPFAGGMPPMPKWRDAWTPQNPTNALPALHTDGYAGVNNYSNSTYFLQDGSYLRLKSVMLSYSLPESLINKINFKDFKIFVSGDNLLTFTNFEGQDPERSLTSYQNVYLSYPQARIINFGINVKF</sequence>
<dbReference type="SUPFAM" id="SSF49464">
    <property type="entry name" value="Carboxypeptidase regulatory domain-like"/>
    <property type="match status" value="1"/>
</dbReference>
<evidence type="ECO:0000256" key="6">
    <source>
        <dbReference type="ARBA" id="ARBA00023237"/>
    </source>
</evidence>
<comment type="similarity">
    <text evidence="7">Belongs to the TonB-dependent receptor family.</text>
</comment>
<dbReference type="Proteomes" id="UP000184516">
    <property type="component" value="Unassembled WGS sequence"/>
</dbReference>
<keyword evidence="3 7" id="KW-1134">Transmembrane beta strand</keyword>
<dbReference type="InterPro" id="IPR037066">
    <property type="entry name" value="Plug_dom_sf"/>
</dbReference>
<dbReference type="SUPFAM" id="SSF56935">
    <property type="entry name" value="Porins"/>
    <property type="match status" value="1"/>
</dbReference>
<evidence type="ECO:0000256" key="5">
    <source>
        <dbReference type="ARBA" id="ARBA00023136"/>
    </source>
</evidence>
<gene>
    <name evidence="9" type="ORF">SAMN05443549_10852</name>
</gene>
<dbReference type="NCBIfam" id="TIGR04057">
    <property type="entry name" value="SusC_RagA_signa"/>
    <property type="match status" value="1"/>
</dbReference>
<dbReference type="InterPro" id="IPR011662">
    <property type="entry name" value="Secretin/TonB_short_N"/>
</dbReference>
<keyword evidence="6 7" id="KW-0998">Cell outer membrane</keyword>
<evidence type="ECO:0000256" key="2">
    <source>
        <dbReference type="ARBA" id="ARBA00022448"/>
    </source>
</evidence>
<dbReference type="InterPro" id="IPR023996">
    <property type="entry name" value="TonB-dep_OMP_SusC/RagA"/>
</dbReference>